<dbReference type="AlphaFoldDB" id="A0A0B7NLI2"/>
<dbReference type="STRING" id="35722.A0A0B7NLI2"/>
<dbReference type="OrthoDB" id="2281953at2759"/>
<reference evidence="1 2" key="1">
    <citation type="submission" date="2014-09" db="EMBL/GenBank/DDBJ databases">
        <authorList>
            <person name="Ellenberger Sabrina"/>
        </authorList>
    </citation>
    <scope>NUCLEOTIDE SEQUENCE [LARGE SCALE GENOMIC DNA]</scope>
    <source>
        <strain evidence="1 2">CBS 412.66</strain>
    </source>
</reference>
<organism evidence="1 2">
    <name type="scientific">Parasitella parasitica</name>
    <dbReference type="NCBI Taxonomy" id="35722"/>
    <lineage>
        <taxon>Eukaryota</taxon>
        <taxon>Fungi</taxon>
        <taxon>Fungi incertae sedis</taxon>
        <taxon>Mucoromycota</taxon>
        <taxon>Mucoromycotina</taxon>
        <taxon>Mucoromycetes</taxon>
        <taxon>Mucorales</taxon>
        <taxon>Mucorineae</taxon>
        <taxon>Mucoraceae</taxon>
        <taxon>Parasitella</taxon>
    </lineage>
</organism>
<accession>A0A0B7NLI2</accession>
<name>A0A0B7NLI2_9FUNG</name>
<protein>
    <submittedName>
        <fullName evidence="1">Uncharacterized protein</fullName>
    </submittedName>
</protein>
<keyword evidence="2" id="KW-1185">Reference proteome</keyword>
<proteinExistence type="predicted"/>
<evidence type="ECO:0000313" key="2">
    <source>
        <dbReference type="Proteomes" id="UP000054107"/>
    </source>
</evidence>
<evidence type="ECO:0000313" key="1">
    <source>
        <dbReference type="EMBL" id="CEP16223.1"/>
    </source>
</evidence>
<gene>
    <name evidence="1" type="primary">PARPA_10472.1 scaffold 40601</name>
</gene>
<sequence>MVLKRSISIRIRHLPFLSAPWTSVDLHLLLTTVRFLVAFPQSALLVIAATLESIWTSHWSFIFSDTPFTLDSVLSLVESKLLRYRQESFLAAGIPHCPPPVFSAE</sequence>
<dbReference type="Proteomes" id="UP000054107">
    <property type="component" value="Unassembled WGS sequence"/>
</dbReference>
<dbReference type="EMBL" id="LN732915">
    <property type="protein sequence ID" value="CEP16223.1"/>
    <property type="molecule type" value="Genomic_DNA"/>
</dbReference>